<reference evidence="1 2" key="1">
    <citation type="submission" date="2016-11" db="EMBL/GenBank/DDBJ databases">
        <authorList>
            <person name="Jaros S."/>
            <person name="Januszkiewicz K."/>
            <person name="Wedrychowicz H."/>
        </authorList>
    </citation>
    <scope>NUCLEOTIDE SEQUENCE [LARGE SCALE GENOMIC DNA]</scope>
    <source>
        <strain evidence="1 2">DSM 21864</strain>
    </source>
</reference>
<evidence type="ECO:0000313" key="1">
    <source>
        <dbReference type="EMBL" id="SHK08793.1"/>
    </source>
</evidence>
<proteinExistence type="predicted"/>
<name>A0A1M6PLL3_9CLOT</name>
<dbReference type="Proteomes" id="UP000184080">
    <property type="component" value="Unassembled WGS sequence"/>
</dbReference>
<organism evidence="1 2">
    <name type="scientific">Clostridium amylolyticum</name>
    <dbReference type="NCBI Taxonomy" id="1121298"/>
    <lineage>
        <taxon>Bacteria</taxon>
        <taxon>Bacillati</taxon>
        <taxon>Bacillota</taxon>
        <taxon>Clostridia</taxon>
        <taxon>Eubacteriales</taxon>
        <taxon>Clostridiaceae</taxon>
        <taxon>Clostridium</taxon>
    </lineage>
</organism>
<dbReference type="RefSeq" id="WP_073013001.1">
    <property type="nucleotide sequence ID" value="NZ_FQZO01000017.1"/>
</dbReference>
<gene>
    <name evidence="1" type="ORF">SAMN05444401_0559</name>
</gene>
<dbReference type="STRING" id="1121298.SAMN05444401_0559"/>
<dbReference type="AlphaFoldDB" id="A0A1M6PLL3"/>
<dbReference type="EMBL" id="FQZO01000017">
    <property type="protein sequence ID" value="SHK08793.1"/>
    <property type="molecule type" value="Genomic_DNA"/>
</dbReference>
<accession>A0A1M6PLL3</accession>
<protein>
    <submittedName>
        <fullName evidence="1">Uncharacterized protein</fullName>
    </submittedName>
</protein>
<keyword evidence="2" id="KW-1185">Reference proteome</keyword>
<evidence type="ECO:0000313" key="2">
    <source>
        <dbReference type="Proteomes" id="UP000184080"/>
    </source>
</evidence>
<sequence>MIRTMVCEKEGCRGNSFYIYTEENNLVIICSECGERYSLDVSYYDYLMLSSCSQCNNDTFKVFKDTEKEGVYAKCTECGNPPDKVYIDESGTQVSYEQKKLDEMKDVIYRLNERLALMENKIDILGVDQQVMQQSLGYVAEFVQKL</sequence>